<keyword evidence="7 13" id="KW-0560">Oxidoreductase</keyword>
<evidence type="ECO:0000256" key="6">
    <source>
        <dbReference type="ARBA" id="ARBA00022964"/>
    </source>
</evidence>
<comment type="subcellular location">
    <subcellularLocation>
        <location evidence="1 13">Nucleus</location>
    </subcellularLocation>
</comment>
<keyword evidence="11 13" id="KW-0539">Nucleus</keyword>
<evidence type="ECO:0000256" key="7">
    <source>
        <dbReference type="ARBA" id="ARBA00023002"/>
    </source>
</evidence>
<evidence type="ECO:0000256" key="8">
    <source>
        <dbReference type="ARBA" id="ARBA00023004"/>
    </source>
</evidence>
<dbReference type="Gene3D" id="3.90.930.40">
    <property type="match status" value="1"/>
</dbReference>
<evidence type="ECO:0000256" key="15">
    <source>
        <dbReference type="SAM" id="Phobius"/>
    </source>
</evidence>
<dbReference type="InterPro" id="IPR049043">
    <property type="entry name" value="WHD_RIOX1"/>
</dbReference>
<reference evidence="18" key="1">
    <citation type="submission" date="2016-11" db="UniProtKB">
        <authorList>
            <consortium name="WormBaseParasite"/>
        </authorList>
    </citation>
    <scope>IDENTIFICATION</scope>
</reference>
<evidence type="ECO:0000256" key="11">
    <source>
        <dbReference type="ARBA" id="ARBA00023242"/>
    </source>
</evidence>
<feature type="transmembrane region" description="Helical" evidence="15">
    <location>
        <begin position="531"/>
        <end position="549"/>
    </location>
</feature>
<keyword evidence="5" id="KW-0156">Chromatin regulator</keyword>
<keyword evidence="10 13" id="KW-0804">Transcription</keyword>
<evidence type="ECO:0000259" key="16">
    <source>
        <dbReference type="PROSITE" id="PS51184"/>
    </source>
</evidence>
<sequence length="790" mass="90651">MNYACDFAFILVGLTPRQDTVDVPVSIKEGGPTNIGDPWSSIENGDVRSALIVFIECLVTGEVFYKKGGDGSVVKEKHYLKNKIKRICDGFGAERVEMHARIPKGIKRRENEDRQVKISMEPKKSRIDNDLCDEKQESANIFANLINKEKEHTRPSLSDDIELNGLESDVSINDEEFETIIRNTFATISDVEEELEDEMEDEQIELEEEEEREIMADEFHVEPEDIERVIVLDTDPEGSIDEEDVVVEEMEDEEEMSENQLIDESEFEDQSDEESIVSDQDASSDGEANLGEDRECGKFIKKVPNQVPDFTQLPFTDEDSSVTATRAFGWMINSCDVQTFFEHFFQSNALVVKRNCRNYYGNLFSTNRFVKLLEDNYVEYGSNVNIAEYKNGVRKTLNDNGRVYPNQLKEHLQIGRSVQLVNPQTFDDHIWYLCEILQELFGCFVGANSYLTPAGSSGFAPHWDDIDAFLLQLEGKKYWKVYAPDSEENELPRDSSGNFTNEDMADRKPTFEGWIEAGDMLYIPRGFIHQVHYLFALDIIIFYISYFLIGNTNIYYMKASTAKDVHSLHVTISTGSRWAFADLMDKLVPEAITNLANTRWKMRKSLPIGMLDMKGVAELDYRMDELFEEKWKTALDRHMSMLRNAVFDVCDGGIDMMAREFLRTALPPMLTREEKSLSVLGSDSDILSGKSVVFHGKTRVKLIRRHTQRLVFATEDECFIVHRMSNSRLYGGRPEQQFELPTQLIDGFIALSNSYPEWISLNHLPNEMSKKEKQALCSLLYHHCLLMVCN</sequence>
<accession>A0A1I7XM49</accession>
<keyword evidence="9 13" id="KW-0805">Transcription regulation</keyword>
<dbReference type="EC" id="1.14.11.27" evidence="13"/>
<keyword evidence="3" id="KW-0678">Repressor</keyword>
<evidence type="ECO:0000256" key="13">
    <source>
        <dbReference type="RuleBase" id="RU366061"/>
    </source>
</evidence>
<evidence type="ECO:0000256" key="4">
    <source>
        <dbReference type="ARBA" id="ARBA00022723"/>
    </source>
</evidence>
<organism evidence="17 18">
    <name type="scientific">Heterorhabditis bacteriophora</name>
    <name type="common">Entomopathogenic nematode worm</name>
    <dbReference type="NCBI Taxonomy" id="37862"/>
    <lineage>
        <taxon>Eukaryota</taxon>
        <taxon>Metazoa</taxon>
        <taxon>Ecdysozoa</taxon>
        <taxon>Nematoda</taxon>
        <taxon>Chromadorea</taxon>
        <taxon>Rhabditida</taxon>
        <taxon>Rhabditina</taxon>
        <taxon>Rhabditomorpha</taxon>
        <taxon>Strongyloidea</taxon>
        <taxon>Heterorhabditidae</taxon>
        <taxon>Heterorhabditis</taxon>
    </lineage>
</organism>
<dbReference type="Gene3D" id="1.10.10.1500">
    <property type="entry name" value="JmjC domain-containing ribosomal oxygenase (ROX), dimer domain"/>
    <property type="match status" value="1"/>
</dbReference>
<comment type="similarity">
    <text evidence="2">Belongs to the ROX family. NO66 subfamily.</text>
</comment>
<proteinExistence type="inferred from homology"/>
<feature type="domain" description="JmjC" evidence="16">
    <location>
        <begin position="403"/>
        <end position="591"/>
    </location>
</feature>
<dbReference type="GO" id="GO:0005506">
    <property type="term" value="F:iron ion binding"/>
    <property type="evidence" value="ECO:0007669"/>
    <property type="project" value="UniProtKB-UniRule"/>
</dbReference>
<dbReference type="GO" id="GO:0140680">
    <property type="term" value="F:histone H3K36me/H3K36me2 demethylase activity"/>
    <property type="evidence" value="ECO:0007669"/>
    <property type="project" value="UniProtKB-EC"/>
</dbReference>
<keyword evidence="17" id="KW-1185">Reference proteome</keyword>
<keyword evidence="8 13" id="KW-0408">Iron</keyword>
<evidence type="ECO:0000256" key="5">
    <source>
        <dbReference type="ARBA" id="ARBA00022853"/>
    </source>
</evidence>
<keyword evidence="15" id="KW-0472">Membrane</keyword>
<evidence type="ECO:0000313" key="17">
    <source>
        <dbReference type="Proteomes" id="UP000095283"/>
    </source>
</evidence>
<dbReference type="PANTHER" id="PTHR13096:SF8">
    <property type="entry name" value="RIBOSOMAL OXYGENASE 1"/>
    <property type="match status" value="1"/>
</dbReference>
<evidence type="ECO:0000256" key="12">
    <source>
        <dbReference type="ARBA" id="ARBA00047915"/>
    </source>
</evidence>
<dbReference type="GO" id="GO:0032453">
    <property type="term" value="F:histone H3K4 demethylase activity"/>
    <property type="evidence" value="ECO:0007669"/>
    <property type="project" value="TreeGrafter"/>
</dbReference>
<comment type="function">
    <text evidence="13">Oxygenase that can act as both a histone lysine demethylase and a ribosomal histidine hydroxylase.</text>
</comment>
<evidence type="ECO:0000313" key="18">
    <source>
        <dbReference type="WBParaSite" id="Hba_18387"/>
    </source>
</evidence>
<dbReference type="WBParaSite" id="Hba_18387">
    <property type="protein sequence ID" value="Hba_18387"/>
    <property type="gene ID" value="Hba_18387"/>
</dbReference>
<keyword evidence="15" id="KW-0812">Transmembrane</keyword>
<name>A0A1I7XM49_HETBA</name>
<dbReference type="Gene3D" id="2.60.120.650">
    <property type="entry name" value="Cupin"/>
    <property type="match status" value="1"/>
</dbReference>
<comment type="cofactor">
    <cofactor evidence="13">
        <name>Fe(2+)</name>
        <dbReference type="ChEBI" id="CHEBI:29033"/>
    </cofactor>
    <text evidence="13">Binds 1 Fe(2+) ion per subunit.</text>
</comment>
<protein>
    <recommendedName>
        <fullName evidence="13">Bifunctional lysine-specific demethylase and histidyl-hydroxylase</fullName>
        <ecNumber evidence="13">1.14.11.27</ecNumber>
    </recommendedName>
</protein>
<dbReference type="FunFam" id="3.90.930.40:FF:000001">
    <property type="entry name" value="ribosomal oxygenase 1 isoform X1"/>
    <property type="match status" value="1"/>
</dbReference>
<dbReference type="InterPro" id="IPR039994">
    <property type="entry name" value="NO66-like"/>
</dbReference>
<evidence type="ECO:0000256" key="14">
    <source>
        <dbReference type="SAM" id="MobiDB-lite"/>
    </source>
</evidence>
<evidence type="ECO:0000256" key="1">
    <source>
        <dbReference type="ARBA" id="ARBA00004123"/>
    </source>
</evidence>
<evidence type="ECO:0000256" key="9">
    <source>
        <dbReference type="ARBA" id="ARBA00023015"/>
    </source>
</evidence>
<keyword evidence="4 13" id="KW-0479">Metal-binding</keyword>
<feature type="region of interest" description="Disordered" evidence="14">
    <location>
        <begin position="248"/>
        <end position="291"/>
    </location>
</feature>
<keyword evidence="6 13" id="KW-0223">Dioxygenase</keyword>
<dbReference type="InterPro" id="IPR003347">
    <property type="entry name" value="JmjC_dom"/>
</dbReference>
<dbReference type="PROSITE" id="PS51184">
    <property type="entry name" value="JMJC"/>
    <property type="match status" value="1"/>
</dbReference>
<dbReference type="PANTHER" id="PTHR13096">
    <property type="entry name" value="MINA53 MYC INDUCED NUCLEAR ANTIGEN"/>
    <property type="match status" value="1"/>
</dbReference>
<keyword evidence="15" id="KW-1133">Transmembrane helix</keyword>
<comment type="catalytic activity">
    <reaction evidence="12 13">
        <text>N(6),N(6)-dimethyl-L-lysyl(36)-[histone H3] + 2 2-oxoglutarate + 2 O2 = L-lysyl(36)-[histone H3] + 2 formaldehyde + 2 succinate + 2 CO2</text>
        <dbReference type="Rhea" id="RHEA:42032"/>
        <dbReference type="Rhea" id="RHEA-COMP:9785"/>
        <dbReference type="Rhea" id="RHEA-COMP:9787"/>
        <dbReference type="ChEBI" id="CHEBI:15379"/>
        <dbReference type="ChEBI" id="CHEBI:16526"/>
        <dbReference type="ChEBI" id="CHEBI:16810"/>
        <dbReference type="ChEBI" id="CHEBI:16842"/>
        <dbReference type="ChEBI" id="CHEBI:29969"/>
        <dbReference type="ChEBI" id="CHEBI:30031"/>
        <dbReference type="ChEBI" id="CHEBI:61976"/>
        <dbReference type="EC" id="1.14.11.27"/>
    </reaction>
</comment>
<dbReference type="Pfam" id="PF21233">
    <property type="entry name" value="WHD_RIOX1"/>
    <property type="match status" value="1"/>
</dbReference>
<evidence type="ECO:0000256" key="10">
    <source>
        <dbReference type="ARBA" id="ARBA00023163"/>
    </source>
</evidence>
<dbReference type="AlphaFoldDB" id="A0A1I7XM49"/>
<dbReference type="GO" id="GO:0005730">
    <property type="term" value="C:nucleolus"/>
    <property type="evidence" value="ECO:0007669"/>
    <property type="project" value="TreeGrafter"/>
</dbReference>
<dbReference type="SUPFAM" id="SSF51197">
    <property type="entry name" value="Clavaminate synthase-like"/>
    <property type="match status" value="1"/>
</dbReference>
<evidence type="ECO:0000256" key="2">
    <source>
        <dbReference type="ARBA" id="ARBA00010309"/>
    </source>
</evidence>
<dbReference type="Pfam" id="PF08007">
    <property type="entry name" value="JmjC_2"/>
    <property type="match status" value="1"/>
</dbReference>
<feature type="compositionally biased region" description="Acidic residues" evidence="14">
    <location>
        <begin position="248"/>
        <end position="276"/>
    </location>
</feature>
<evidence type="ECO:0000256" key="3">
    <source>
        <dbReference type="ARBA" id="ARBA00022491"/>
    </source>
</evidence>
<dbReference type="Proteomes" id="UP000095283">
    <property type="component" value="Unplaced"/>
</dbReference>